<proteinExistence type="predicted"/>
<accession>A0ABS1K1C2</accession>
<name>A0ABS1K1C2_9MICC</name>
<dbReference type="RefSeq" id="WP_189691940.1">
    <property type="nucleotide sequence ID" value="NZ_BNCM01000001.1"/>
</dbReference>
<evidence type="ECO:0000313" key="2">
    <source>
        <dbReference type="Proteomes" id="UP000639051"/>
    </source>
</evidence>
<evidence type="ECO:0008006" key="3">
    <source>
        <dbReference type="Google" id="ProtNLM"/>
    </source>
</evidence>
<dbReference type="EMBL" id="JAERRC010000020">
    <property type="protein sequence ID" value="MBL0705167.1"/>
    <property type="molecule type" value="Genomic_DNA"/>
</dbReference>
<evidence type="ECO:0000313" key="1">
    <source>
        <dbReference type="EMBL" id="MBL0705167.1"/>
    </source>
</evidence>
<keyword evidence="2" id="KW-1185">Reference proteome</keyword>
<dbReference type="Proteomes" id="UP000639051">
    <property type="component" value="Unassembled WGS sequence"/>
</dbReference>
<organism evidence="1 2">
    <name type="scientific">Sinomonas cellulolyticus</name>
    <dbReference type="NCBI Taxonomy" id="2801916"/>
    <lineage>
        <taxon>Bacteria</taxon>
        <taxon>Bacillati</taxon>
        <taxon>Actinomycetota</taxon>
        <taxon>Actinomycetes</taxon>
        <taxon>Micrococcales</taxon>
        <taxon>Micrococcaceae</taxon>
        <taxon>Sinomonas</taxon>
    </lineage>
</organism>
<reference evidence="1 2" key="1">
    <citation type="submission" date="2021-01" db="EMBL/GenBank/DDBJ databases">
        <title>Genome public.</title>
        <authorList>
            <person name="Liu C."/>
            <person name="Sun Q."/>
        </authorList>
    </citation>
    <scope>NUCLEOTIDE SEQUENCE [LARGE SCALE GENOMIC DNA]</scope>
    <source>
        <strain evidence="1 2">JC656</strain>
    </source>
</reference>
<protein>
    <recommendedName>
        <fullName evidence="3">AbiEi antitoxin C-terminal domain-containing protein</fullName>
    </recommendedName>
</protein>
<sequence>MPGTLQRPSSATLEPPVLMAGSPFTAVELQAMESDGVLHRLVGRVYVPAATRPTPELRARALSAALTPRVRERTVAGRMTAAWILGCAPPPELPVMLVESTRRIGRLGTGDRLLVHEVSFGPFDILEIADLRVTSGLRTALDLSLHSEERLALPVLRRMLAHPALGLSVGLVDRGLAALPNQPNKQRARRLLERLS</sequence>
<comment type="caution">
    <text evidence="1">The sequence shown here is derived from an EMBL/GenBank/DDBJ whole genome shotgun (WGS) entry which is preliminary data.</text>
</comment>
<gene>
    <name evidence="1" type="ORF">JJE72_06550</name>
</gene>